<dbReference type="PANTHER" id="PTHR20958">
    <property type="entry name" value="GLYCINE N-ACYLTRANSFERASE-LIKE PROTEIN"/>
    <property type="match status" value="1"/>
</dbReference>
<reference evidence="2 3" key="1">
    <citation type="submission" date="2018-06" db="EMBL/GenBank/DDBJ databases">
        <title>Complete Genomes of Monosporascus.</title>
        <authorList>
            <person name="Robinson A.J."/>
            <person name="Natvig D.O."/>
        </authorList>
    </citation>
    <scope>NUCLEOTIDE SEQUENCE [LARGE SCALE GENOMIC DNA]</scope>
    <source>
        <strain evidence="2 3">CBS 609.92</strain>
    </source>
</reference>
<sequence length="322" mass="35979">MHREAESMTANVTRYEEVPAPLLALLGRHVPHSLPLLRRLQFTRFPGGITEHARVLWASDVELADDLPDSARFTAGYLDFPRGPETELWLYSSLERDWSPAAEDDPTTAYADHPAASQAEAALREVKRLRDEYYLRRGGGGGGEEESEKGRRRPQPTVLIGMLSERLRRALAGRGVAFPYVDTYDKWLFRAGALPQGVRALPEGMRWDTVRRGDIPLVLSRTHIKRKERTVVLLRSTAIKLEDGTPVAWALLGPDSSLSSLHCEPEYRGRSLAKAVAVKLMRDHLRDYGDEGYGWADVAPNNPSSQGVCRSLGGQIAWTVSW</sequence>
<accession>A0ABY0H3C6</accession>
<gene>
    <name evidence="2" type="ORF">DL762_007438</name>
</gene>
<dbReference type="Pfam" id="PF00583">
    <property type="entry name" value="Acetyltransf_1"/>
    <property type="match status" value="1"/>
</dbReference>
<proteinExistence type="predicted"/>
<evidence type="ECO:0000313" key="3">
    <source>
        <dbReference type="Proteomes" id="UP000294003"/>
    </source>
</evidence>
<feature type="domain" description="N-acetyltransferase" evidence="1">
    <location>
        <begin position="240"/>
        <end position="313"/>
    </location>
</feature>
<protein>
    <recommendedName>
        <fullName evidence="1">N-acetyltransferase domain-containing protein</fullName>
    </recommendedName>
</protein>
<name>A0ABY0H3C6_9PEZI</name>
<keyword evidence="3" id="KW-1185">Reference proteome</keyword>
<evidence type="ECO:0000313" key="2">
    <source>
        <dbReference type="EMBL" id="RYO80810.1"/>
    </source>
</evidence>
<dbReference type="InterPro" id="IPR000182">
    <property type="entry name" value="GNAT_dom"/>
</dbReference>
<dbReference type="SUPFAM" id="SSF55729">
    <property type="entry name" value="Acyl-CoA N-acyltransferases (Nat)"/>
    <property type="match status" value="1"/>
</dbReference>
<organism evidence="2 3">
    <name type="scientific">Monosporascus cannonballus</name>
    <dbReference type="NCBI Taxonomy" id="155416"/>
    <lineage>
        <taxon>Eukaryota</taxon>
        <taxon>Fungi</taxon>
        <taxon>Dikarya</taxon>
        <taxon>Ascomycota</taxon>
        <taxon>Pezizomycotina</taxon>
        <taxon>Sordariomycetes</taxon>
        <taxon>Xylariomycetidae</taxon>
        <taxon>Xylariales</taxon>
        <taxon>Xylariales incertae sedis</taxon>
        <taxon>Monosporascus</taxon>
    </lineage>
</organism>
<dbReference type="EMBL" id="QJNS01000276">
    <property type="protein sequence ID" value="RYO80810.1"/>
    <property type="molecule type" value="Genomic_DNA"/>
</dbReference>
<dbReference type="InterPro" id="IPR053225">
    <property type="entry name" value="Acyl-CoA_N-acyltransferase"/>
</dbReference>
<dbReference type="Proteomes" id="UP000294003">
    <property type="component" value="Unassembled WGS sequence"/>
</dbReference>
<evidence type="ECO:0000259" key="1">
    <source>
        <dbReference type="Pfam" id="PF00583"/>
    </source>
</evidence>
<dbReference type="Gene3D" id="3.40.630.30">
    <property type="match status" value="1"/>
</dbReference>
<dbReference type="PANTHER" id="PTHR20958:SF6">
    <property type="entry name" value="GLYCINE N-ACYLTRANSFERASE-LIKE PROTEIN"/>
    <property type="match status" value="1"/>
</dbReference>
<dbReference type="InterPro" id="IPR016181">
    <property type="entry name" value="Acyl_CoA_acyltransferase"/>
</dbReference>
<comment type="caution">
    <text evidence="2">The sequence shown here is derived from an EMBL/GenBank/DDBJ whole genome shotgun (WGS) entry which is preliminary data.</text>
</comment>